<evidence type="ECO:0000313" key="1">
    <source>
        <dbReference type="EMBL" id="KRX51207.1"/>
    </source>
</evidence>
<organism evidence="1 2">
    <name type="scientific">Trichinella murrelli</name>
    <dbReference type="NCBI Taxonomy" id="144512"/>
    <lineage>
        <taxon>Eukaryota</taxon>
        <taxon>Metazoa</taxon>
        <taxon>Ecdysozoa</taxon>
        <taxon>Nematoda</taxon>
        <taxon>Enoplea</taxon>
        <taxon>Dorylaimia</taxon>
        <taxon>Trichinellida</taxon>
        <taxon>Trichinellidae</taxon>
        <taxon>Trichinella</taxon>
    </lineage>
</organism>
<sequence length="94" mass="11021">MTAQLWPSISGSTLRVPWNKPLDIDVSDKSDENMSHSKAYFCLKVGLMWMEQQNVKFSAIQLILTRHHRDITAQKKLSVFKQKFITDYIKYDTK</sequence>
<reference evidence="1 2" key="1">
    <citation type="submission" date="2015-01" db="EMBL/GenBank/DDBJ databases">
        <title>Evolution of Trichinella species and genotypes.</title>
        <authorList>
            <person name="Korhonen P.K."/>
            <person name="Edoardo P."/>
            <person name="Giuseppe L.R."/>
            <person name="Gasser R.B."/>
        </authorList>
    </citation>
    <scope>NUCLEOTIDE SEQUENCE [LARGE SCALE GENOMIC DNA]</scope>
    <source>
        <strain evidence="1">ISS417</strain>
    </source>
</reference>
<dbReference type="Proteomes" id="UP000055048">
    <property type="component" value="Unassembled WGS sequence"/>
</dbReference>
<protein>
    <submittedName>
        <fullName evidence="1">Uncharacterized protein</fullName>
    </submittedName>
</protein>
<gene>
    <name evidence="1" type="ORF">T05_15912</name>
</gene>
<dbReference type="EMBL" id="JYDJ01000001">
    <property type="protein sequence ID" value="KRX51207.1"/>
    <property type="molecule type" value="Genomic_DNA"/>
</dbReference>
<proteinExistence type="predicted"/>
<comment type="caution">
    <text evidence="1">The sequence shown here is derived from an EMBL/GenBank/DDBJ whole genome shotgun (WGS) entry which is preliminary data.</text>
</comment>
<evidence type="ECO:0000313" key="2">
    <source>
        <dbReference type="Proteomes" id="UP000055048"/>
    </source>
</evidence>
<name>A0A0V0UKB8_9BILA</name>
<keyword evidence="2" id="KW-1185">Reference proteome</keyword>
<dbReference type="OrthoDB" id="125347at2759"/>
<dbReference type="AlphaFoldDB" id="A0A0V0UKB8"/>
<accession>A0A0V0UKB8</accession>